<reference evidence="1" key="1">
    <citation type="submission" date="2013-12" db="EMBL/GenBank/DDBJ databases">
        <authorList>
            <person name="Omoto C.K."/>
            <person name="Sibley D."/>
            <person name="Venepally P."/>
            <person name="Hadjithomas M."/>
            <person name="Karamycheva S."/>
            <person name="Brunk B."/>
            <person name="Roos D."/>
            <person name="Caler E."/>
            <person name="Lorenzi H."/>
        </authorList>
    </citation>
    <scope>NUCLEOTIDE SEQUENCE</scope>
</reference>
<dbReference type="Proteomes" id="UP000019763">
    <property type="component" value="Unassembled WGS sequence"/>
</dbReference>
<accession>A0A023B9N9</accession>
<dbReference type="RefSeq" id="XP_011129675.1">
    <property type="nucleotide sequence ID" value="XM_011131373.1"/>
</dbReference>
<comment type="caution">
    <text evidence="1">The sequence shown here is derived from an EMBL/GenBank/DDBJ whole genome shotgun (WGS) entry which is preliminary data.</text>
</comment>
<evidence type="ECO:0000313" key="2">
    <source>
        <dbReference type="Proteomes" id="UP000019763"/>
    </source>
</evidence>
<dbReference type="AlphaFoldDB" id="A0A023B9N9"/>
<name>A0A023B9N9_GRENI</name>
<keyword evidence="2" id="KW-1185">Reference proteome</keyword>
<sequence>MKLTSDRRTTRRLLSELHDEDPVIQERAYEALCQLAASRPSVHDMLLQECGIEGLRCAPVEQVGGIKIAPKIKAGQENECYRYATEDTRLLRLKGCNIPPTPAHSYAARKYQARKYQPGKYQAKRPLGIFNKGLLKPIWTEFISALKRQTKPHFLHSTMDHVKNQYQQPTPRGWNRTH</sequence>
<organism evidence="1 2">
    <name type="scientific">Gregarina niphandrodes</name>
    <name type="common">Septate eugregarine</name>
    <dbReference type="NCBI Taxonomy" id="110365"/>
    <lineage>
        <taxon>Eukaryota</taxon>
        <taxon>Sar</taxon>
        <taxon>Alveolata</taxon>
        <taxon>Apicomplexa</taxon>
        <taxon>Conoidasida</taxon>
        <taxon>Gregarinasina</taxon>
        <taxon>Eugregarinorida</taxon>
        <taxon>Gregarinidae</taxon>
        <taxon>Gregarina</taxon>
    </lineage>
</organism>
<evidence type="ECO:0000313" key="1">
    <source>
        <dbReference type="EMBL" id="EZG72980.1"/>
    </source>
</evidence>
<dbReference type="VEuPathDB" id="CryptoDB:GNI_049570"/>
<proteinExistence type="predicted"/>
<dbReference type="GeneID" id="22911797"/>
<gene>
    <name evidence="1" type="ORF">GNI_049570</name>
</gene>
<dbReference type="EMBL" id="AFNH02000384">
    <property type="protein sequence ID" value="EZG72980.1"/>
    <property type="molecule type" value="Genomic_DNA"/>
</dbReference>
<protein>
    <submittedName>
        <fullName evidence="1">Uncharacterized protein</fullName>
    </submittedName>
</protein>